<dbReference type="EMBL" id="CACTIH010009028">
    <property type="protein sequence ID" value="CAA3019594.1"/>
    <property type="molecule type" value="Genomic_DNA"/>
</dbReference>
<evidence type="ECO:0000313" key="2">
    <source>
        <dbReference type="Proteomes" id="UP000594638"/>
    </source>
</evidence>
<reference evidence="1 2" key="1">
    <citation type="submission" date="2019-12" db="EMBL/GenBank/DDBJ databases">
        <authorList>
            <person name="Alioto T."/>
            <person name="Alioto T."/>
            <person name="Gomez Garrido J."/>
        </authorList>
    </citation>
    <scope>NUCLEOTIDE SEQUENCE [LARGE SCALE GENOMIC DNA]</scope>
</reference>
<dbReference type="AlphaFoldDB" id="A0A8S0UP68"/>
<protein>
    <submittedName>
        <fullName evidence="1">Uncharacterized protein</fullName>
    </submittedName>
</protein>
<proteinExistence type="predicted"/>
<evidence type="ECO:0000313" key="1">
    <source>
        <dbReference type="EMBL" id="CAA3019594.1"/>
    </source>
</evidence>
<accession>A0A8S0UP68</accession>
<organism evidence="1 2">
    <name type="scientific">Olea europaea subsp. europaea</name>
    <dbReference type="NCBI Taxonomy" id="158383"/>
    <lineage>
        <taxon>Eukaryota</taxon>
        <taxon>Viridiplantae</taxon>
        <taxon>Streptophyta</taxon>
        <taxon>Embryophyta</taxon>
        <taxon>Tracheophyta</taxon>
        <taxon>Spermatophyta</taxon>
        <taxon>Magnoliopsida</taxon>
        <taxon>eudicotyledons</taxon>
        <taxon>Gunneridae</taxon>
        <taxon>Pentapetalae</taxon>
        <taxon>asterids</taxon>
        <taxon>lamiids</taxon>
        <taxon>Lamiales</taxon>
        <taxon>Oleaceae</taxon>
        <taxon>Oleeae</taxon>
        <taxon>Olea</taxon>
    </lineage>
</organism>
<dbReference type="Gramene" id="OE9A022934T1">
    <property type="protein sequence ID" value="OE9A022934C1"/>
    <property type="gene ID" value="OE9A022934"/>
</dbReference>
<sequence>MFSDETASPPPSRRHYHLVVVERWLVTLIPVSILYRRRSANFGAFLVVNWRRMLWLTGGDGALEVWLWIRETMVDWWWQRGGDGEVVLCAGCRLYCIISSGGTEVLRWFFLAVCVVIGGGCSGVDVDGVVRSCF</sequence>
<name>A0A8S0UP68_OLEEU</name>
<keyword evidence="2" id="KW-1185">Reference proteome</keyword>
<gene>
    <name evidence="1" type="ORF">OLEA9_A022934</name>
</gene>
<comment type="caution">
    <text evidence="1">The sequence shown here is derived from an EMBL/GenBank/DDBJ whole genome shotgun (WGS) entry which is preliminary data.</text>
</comment>
<dbReference type="Proteomes" id="UP000594638">
    <property type="component" value="Unassembled WGS sequence"/>
</dbReference>